<dbReference type="InterPro" id="IPR041183">
    <property type="entry name" value="Cyclophilin-like"/>
</dbReference>
<gene>
    <name evidence="2" type="ORF">JF922_09545</name>
</gene>
<proteinExistence type="predicted"/>
<dbReference type="Proteomes" id="UP000612893">
    <property type="component" value="Unassembled WGS sequence"/>
</dbReference>
<dbReference type="InterPro" id="IPR029000">
    <property type="entry name" value="Cyclophilin-like_dom_sf"/>
</dbReference>
<evidence type="ECO:0000259" key="1">
    <source>
        <dbReference type="Pfam" id="PF18050"/>
    </source>
</evidence>
<feature type="domain" description="Cyclophilin-like" evidence="1">
    <location>
        <begin position="3"/>
        <end position="114"/>
    </location>
</feature>
<name>A0A934K9Q9_9BACT</name>
<keyword evidence="3" id="KW-1185">Reference proteome</keyword>
<dbReference type="AlphaFoldDB" id="A0A934K9Q9"/>
<dbReference type="SUPFAM" id="SSF50891">
    <property type="entry name" value="Cyclophilin-like"/>
    <property type="match status" value="1"/>
</dbReference>
<organism evidence="2 3">
    <name type="scientific">Candidatus Nephthysia bennettiae</name>
    <dbReference type="NCBI Taxonomy" id="3127016"/>
    <lineage>
        <taxon>Bacteria</taxon>
        <taxon>Bacillati</taxon>
        <taxon>Candidatus Dormiibacterota</taxon>
        <taxon>Candidatus Dormibacteria</taxon>
        <taxon>Candidatus Dormibacterales</taxon>
        <taxon>Candidatus Dormibacteraceae</taxon>
        <taxon>Candidatus Nephthysia</taxon>
    </lineage>
</organism>
<dbReference type="EMBL" id="JAEKNR010000105">
    <property type="protein sequence ID" value="MBJ7598313.1"/>
    <property type="molecule type" value="Genomic_DNA"/>
</dbReference>
<protein>
    <recommendedName>
        <fullName evidence="1">Cyclophilin-like domain-containing protein</fullName>
    </recommendedName>
</protein>
<comment type="caution">
    <text evidence="2">The sequence shown here is derived from an EMBL/GenBank/DDBJ whole genome shotgun (WGS) entry which is preliminary data.</text>
</comment>
<dbReference type="RefSeq" id="WP_338201207.1">
    <property type="nucleotide sequence ID" value="NZ_JAEKNR010000105.1"/>
</dbReference>
<accession>A0A934K9Q9</accession>
<dbReference type="Gene3D" id="2.40.100.20">
    <property type="match status" value="1"/>
</dbReference>
<evidence type="ECO:0000313" key="3">
    <source>
        <dbReference type="Proteomes" id="UP000612893"/>
    </source>
</evidence>
<sequence>MRLTVGDHTATASLLDNETAHDFASLLPLTLVMHDLFGREKPGQLPRALASGGLPQSTYQVGDLGYWSPSRDLAIFYHHDGQRIPNPGIVIIGRIDSGLDVIASAGGAFHLTIELID</sequence>
<dbReference type="Pfam" id="PF18050">
    <property type="entry name" value="Cyclophil_like2"/>
    <property type="match status" value="1"/>
</dbReference>
<reference evidence="2" key="1">
    <citation type="submission" date="2020-10" db="EMBL/GenBank/DDBJ databases">
        <title>Ca. Dormibacterota MAGs.</title>
        <authorList>
            <person name="Montgomery K."/>
        </authorList>
    </citation>
    <scope>NUCLEOTIDE SEQUENCE [LARGE SCALE GENOMIC DNA]</scope>
    <source>
        <strain evidence="2">SC8812_S17_10</strain>
    </source>
</reference>
<evidence type="ECO:0000313" key="2">
    <source>
        <dbReference type="EMBL" id="MBJ7598313.1"/>
    </source>
</evidence>